<evidence type="ECO:0000259" key="3">
    <source>
        <dbReference type="PROSITE" id="PS50158"/>
    </source>
</evidence>
<dbReference type="SUPFAM" id="SSF53098">
    <property type="entry name" value="Ribonuclease H-like"/>
    <property type="match status" value="1"/>
</dbReference>
<name>C5KP96_PERM5</name>
<evidence type="ECO:0000313" key="5">
    <source>
        <dbReference type="EMBL" id="EER13703.1"/>
    </source>
</evidence>
<feature type="compositionally biased region" description="Basic and acidic residues" evidence="2">
    <location>
        <begin position="432"/>
        <end position="450"/>
    </location>
</feature>
<dbReference type="Gene3D" id="3.30.420.10">
    <property type="entry name" value="Ribonuclease H-like superfamily/Ribonuclease H"/>
    <property type="match status" value="2"/>
</dbReference>
<organism evidence="6">
    <name type="scientific">Perkinsus marinus (strain ATCC 50983 / TXsc)</name>
    <dbReference type="NCBI Taxonomy" id="423536"/>
    <lineage>
        <taxon>Eukaryota</taxon>
        <taxon>Sar</taxon>
        <taxon>Alveolata</taxon>
        <taxon>Perkinsozoa</taxon>
        <taxon>Perkinsea</taxon>
        <taxon>Perkinsida</taxon>
        <taxon>Perkinsidae</taxon>
        <taxon>Perkinsus</taxon>
    </lineage>
</organism>
<dbReference type="GO" id="GO:0003676">
    <property type="term" value="F:nucleic acid binding"/>
    <property type="evidence" value="ECO:0007669"/>
    <property type="project" value="InterPro"/>
</dbReference>
<sequence>MESPITASGEASICWRSRWDLLNEQPGRPEKDEVIDVIYAAVDKVLDLSVDQRVKSRVGAIIRKVSTDLQSYYEDQLPEGWRRLNANELFGDLIQTVFREVYWSVQDSGYSDDGGALELALCISAQTVKTLLKLNTVDGYSELIAELVGKMRSDESSELKDVEGGASKTKQRDTIETKVDVNNLPLVDGAPWSLDKKTADGKIKVTYDCVKRRIITACESYGLSGRRACFFVVKNFDGAERTFAQKALAAVPVENQNPLDAFFGKMDAKYTNYWSEGRALSEFTTLKKHQGEDPITYLNRLSEIADTLPISEGELRKQFLQGLSSGLVSKLRSCYGPRLYSKPLDKIADSASYYESEYMRERVDKPQAQPSRVNPDVPLRGKGLPREQAQSTGGAGTAATQSIGGNRPSRWSNGAPRCYLCSQVGHLKRDCPLKGQLDNRKTTEPKDRGKSSSSTSEVKQGFVNVEIGANVVEATGLNGEDAAKSNTIHSLSGVDTVPELKCDVGKYGRYNQTALLDTGAGCSLIGADLAARLHKEGRAVVLTTPKIIRLRFANGGVEESDHELIVPIGVEKKREEVTYYLPFVVSRTLGAGILLGRRALCLMETKLRFGGVNPRELQKLENVFHQNVVSEASHQPGENGSLAAEKNTVQQNAVYVQINQVTDEPVVLDEEAVLEDGLGWSSKGVVESREWLEKTVEQALPQLDGPLDNDSDIDIDKLKVDAKKCLDEQVRKGWIPISRGFRGRVASKADIITQDTSTQAYQFQISWDVNDVDLHDNVRRGPWDSSRLIGDLSPSEKEEWDHQIDGYVSRGWWVEEPSGPPDGEKHLSATCFPVRQCAMKTTRIRPCIDLRRANDLSPKLKAAAPTGVGPTSISDAILKLRSSLDAHKQYQIDQYDLEKAFYSIRILPRSAADGRLLKVWIRCGSTWYSSCCLVFGTSAGPLSLNYSQLTLLTIMRHMLSNVTSQSVWIPVMDDFLVVSPMKKGSTKVSDKSKACMEVLWELTGFRAPQSKRARWDASHEQRWLGAHWTYDSETGRLSMRRPTCEKPLEGMTKRAVYRAAGQFLLFTQGAAEAMSRSHADSMRRISGKWPGWDTVCTDTEQCNLIHDHLKCAQRHWVDCSEEDQNLCLLQETTKIVVEVDGSQEGHGFLAIDASELSDDGDRDQLGDIKSRVVIADAKAFNEKHLGWHCNRRELTAIAFAIKRIDDIRCLLPSLQVVIIRTDSRVASGQVDPWSRVATKSLERKALLRLRNVVVETVFDWKLHGVKARVQHISGVSNVTADKLSRAVSERRYQEAVLEGRERPTVVSNVNLLTITTLEEGVDGLTRISIPSFLRFVDLHSTFQAWRGAITTGSSLVESDNNEKVELNTTTPPDGLRKRWLRKIQADDDETAQAIAQLKEPTHDPTTPTPINGYLYNLFIDDDDILKRRTMRGSLSSRTGQADEHIQTVMPKSIMAEVATAVHAELGHAGFLATFREVSQHCWSPKCREIVKTALSRCMSCIRTVPKASNVLKAFPGPAIIPQWPFQIVGADLFGPIRLRSRERQKAVDDEAQKGTYILTVTDRLTGYCRFELLANCRSQTVIRAFERIICWELCADTQECWTDRGSQFMSSAWGSMCLLSNIRHRVNLPSTPHLGGWWETHHKPLTKCLRSLFDSCPTRDLQEMVSIAQARINSSLGTDSRPSAHELVYGWRPCLPLSRLLAGERQLEEDYSTIYPTILPEDPLHREQAVQEAISRGAHRRDLLALFNEAWIQSRAERYAQLYKDAAKSGTLSIGDRVVWLQQRRNKYGKIVHDDRVFVVVRSIGNQCYQIKPLDDQSSIADNPSGWPTIHRRNLYKIFGDGSDTISGLDNSTGERTPAVPTPDRFGADDDQNESPIIDTQPNNTHSNPNSGTVEKTFNDDDKKATTPTTVTSSVASRRSSVIPHRMESSQQGKRKGESRELRFLSSIDKSVSRYGRSRKGGVMV</sequence>
<dbReference type="GO" id="GO:0008270">
    <property type="term" value="F:zinc ion binding"/>
    <property type="evidence" value="ECO:0007669"/>
    <property type="project" value="UniProtKB-KW"/>
</dbReference>
<dbReference type="OMA" id="WIRCGST"/>
<dbReference type="InParanoid" id="C5KP96"/>
<dbReference type="InterPro" id="IPR012337">
    <property type="entry name" value="RNaseH-like_sf"/>
</dbReference>
<dbReference type="GO" id="GO:0015074">
    <property type="term" value="P:DNA integration"/>
    <property type="evidence" value="ECO:0007669"/>
    <property type="project" value="InterPro"/>
</dbReference>
<dbReference type="PANTHER" id="PTHR37984:SF5">
    <property type="entry name" value="PROTEIN NYNRIN-LIKE"/>
    <property type="match status" value="1"/>
</dbReference>
<accession>C5KP96</accession>
<dbReference type="InterPro" id="IPR050951">
    <property type="entry name" value="Retrovirus_Pol_polyprotein"/>
</dbReference>
<dbReference type="CDD" id="cd00303">
    <property type="entry name" value="retropepsin_like"/>
    <property type="match status" value="1"/>
</dbReference>
<feature type="compositionally biased region" description="Polar residues" evidence="2">
    <location>
        <begin position="1874"/>
        <end position="1896"/>
    </location>
</feature>
<feature type="domain" description="CCHC-type" evidence="3">
    <location>
        <begin position="417"/>
        <end position="432"/>
    </location>
</feature>
<feature type="compositionally biased region" description="Low complexity" evidence="2">
    <location>
        <begin position="1906"/>
        <end position="1922"/>
    </location>
</feature>
<evidence type="ECO:0000313" key="6">
    <source>
        <dbReference type="Proteomes" id="UP000007800"/>
    </source>
</evidence>
<dbReference type="InterPro" id="IPR001584">
    <property type="entry name" value="Integrase_cat-core"/>
</dbReference>
<evidence type="ECO:0000259" key="4">
    <source>
        <dbReference type="PROSITE" id="PS50994"/>
    </source>
</evidence>
<dbReference type="SUPFAM" id="SSF57756">
    <property type="entry name" value="Retrovirus zinc finger-like domains"/>
    <property type="match status" value="1"/>
</dbReference>
<dbReference type="InterPro" id="IPR036397">
    <property type="entry name" value="RNaseH_sf"/>
</dbReference>
<feature type="compositionally biased region" description="Polar residues" evidence="2">
    <location>
        <begin position="1846"/>
        <end position="1855"/>
    </location>
</feature>
<dbReference type="SMART" id="SM00343">
    <property type="entry name" value="ZnF_C2HC"/>
    <property type="match status" value="1"/>
</dbReference>
<evidence type="ECO:0000256" key="2">
    <source>
        <dbReference type="SAM" id="MobiDB-lite"/>
    </source>
</evidence>
<dbReference type="InterPro" id="IPR043502">
    <property type="entry name" value="DNA/RNA_pol_sf"/>
</dbReference>
<dbReference type="PROSITE" id="PS50994">
    <property type="entry name" value="INTEGRASE"/>
    <property type="match status" value="1"/>
</dbReference>
<keyword evidence="6" id="KW-1185">Reference proteome</keyword>
<dbReference type="RefSeq" id="XP_002781908.1">
    <property type="nucleotide sequence ID" value="XM_002781862.1"/>
</dbReference>
<dbReference type="Pfam" id="PF00098">
    <property type="entry name" value="zf-CCHC"/>
    <property type="match status" value="1"/>
</dbReference>
<reference evidence="5 6" key="1">
    <citation type="submission" date="2008-07" db="EMBL/GenBank/DDBJ databases">
        <authorList>
            <person name="El-Sayed N."/>
            <person name="Caler E."/>
            <person name="Inman J."/>
            <person name="Amedeo P."/>
            <person name="Hass B."/>
            <person name="Wortman J."/>
        </authorList>
    </citation>
    <scope>NUCLEOTIDE SEQUENCE [LARGE SCALE GENOMIC DNA]</scope>
    <source>
        <strain evidence="6">ATCC 50983 / TXsc</strain>
    </source>
</reference>
<evidence type="ECO:0000256" key="1">
    <source>
        <dbReference type="PROSITE-ProRule" id="PRU00047"/>
    </source>
</evidence>
<feature type="compositionally biased region" description="Low complexity" evidence="2">
    <location>
        <begin position="388"/>
        <end position="402"/>
    </location>
</feature>
<gene>
    <name evidence="5" type="ORF">Pmar_PMAR002152</name>
</gene>
<dbReference type="SUPFAM" id="SSF56672">
    <property type="entry name" value="DNA/RNA polymerases"/>
    <property type="match status" value="1"/>
</dbReference>
<dbReference type="OrthoDB" id="8033604at2759"/>
<dbReference type="Proteomes" id="UP000007800">
    <property type="component" value="Unassembled WGS sequence"/>
</dbReference>
<dbReference type="PANTHER" id="PTHR37984">
    <property type="entry name" value="PROTEIN CBG26694"/>
    <property type="match status" value="1"/>
</dbReference>
<keyword evidence="1" id="KW-0479">Metal-binding</keyword>
<protein>
    <submittedName>
        <fullName evidence="5">Gag/pol/env polyprotein, putative</fullName>
    </submittedName>
</protein>
<dbReference type="EMBL" id="GG674978">
    <property type="protein sequence ID" value="EER13703.1"/>
    <property type="molecule type" value="Genomic_DNA"/>
</dbReference>
<feature type="region of interest" description="Disordered" evidence="2">
    <location>
        <begin position="358"/>
        <end position="409"/>
    </location>
</feature>
<dbReference type="InterPro" id="IPR001878">
    <property type="entry name" value="Znf_CCHC"/>
</dbReference>
<keyword evidence="1" id="KW-0863">Zinc-finger</keyword>
<dbReference type="InterPro" id="IPR036875">
    <property type="entry name" value="Znf_CCHC_sf"/>
</dbReference>
<dbReference type="PROSITE" id="PS50158">
    <property type="entry name" value="ZF_CCHC"/>
    <property type="match status" value="1"/>
</dbReference>
<proteinExistence type="predicted"/>
<keyword evidence="1" id="KW-0862">Zinc</keyword>
<dbReference type="InterPro" id="IPR041588">
    <property type="entry name" value="Integrase_H2C2"/>
</dbReference>
<feature type="region of interest" description="Disordered" evidence="2">
    <location>
        <begin position="432"/>
        <end position="459"/>
    </location>
</feature>
<dbReference type="Gene3D" id="1.10.340.70">
    <property type="match status" value="1"/>
</dbReference>
<feature type="region of interest" description="Disordered" evidence="2">
    <location>
        <begin position="1846"/>
        <end position="1941"/>
    </location>
</feature>
<feature type="domain" description="Integrase catalytic" evidence="4">
    <location>
        <begin position="1520"/>
        <end position="1704"/>
    </location>
</feature>
<dbReference type="Pfam" id="PF17921">
    <property type="entry name" value="Integrase_H2C2"/>
    <property type="match status" value="1"/>
</dbReference>
<dbReference type="Gene3D" id="4.10.60.10">
    <property type="entry name" value="Zinc finger, CCHC-type"/>
    <property type="match status" value="1"/>
</dbReference>
<dbReference type="GeneID" id="9043164"/>